<feature type="coiled-coil region" evidence="2">
    <location>
        <begin position="2"/>
        <end position="36"/>
    </location>
</feature>
<feature type="domain" description="GGDEF" evidence="6">
    <location>
        <begin position="256"/>
        <end position="389"/>
    </location>
</feature>
<dbReference type="Gene3D" id="3.30.70.270">
    <property type="match status" value="1"/>
</dbReference>
<evidence type="ECO:0000259" key="5">
    <source>
        <dbReference type="PROSITE" id="PS50883"/>
    </source>
</evidence>
<dbReference type="PANTHER" id="PTHR44757:SF2">
    <property type="entry name" value="BIOFILM ARCHITECTURE MAINTENANCE PROTEIN MBAA"/>
    <property type="match status" value="1"/>
</dbReference>
<dbReference type="FunFam" id="3.20.20.450:FF:000001">
    <property type="entry name" value="Cyclic di-GMP phosphodiesterase yahA"/>
    <property type="match status" value="1"/>
</dbReference>
<dbReference type="NCBIfam" id="TIGR00229">
    <property type="entry name" value="sensory_box"/>
    <property type="match status" value="1"/>
</dbReference>
<dbReference type="InterPro" id="IPR029787">
    <property type="entry name" value="Nucleotide_cyclase"/>
</dbReference>
<feature type="domain" description="PAC" evidence="4">
    <location>
        <begin position="135"/>
        <end position="185"/>
    </location>
</feature>
<dbReference type="AlphaFoldDB" id="A0A953M183"/>
<feature type="coiled-coil region" evidence="2">
    <location>
        <begin position="173"/>
        <end position="228"/>
    </location>
</feature>
<comment type="catalytic activity">
    <reaction evidence="1">
        <text>3',3'-c-di-GMP + H2O = 5'-phosphoguanylyl(3'-&gt;5')guanosine + H(+)</text>
        <dbReference type="Rhea" id="RHEA:24902"/>
        <dbReference type="ChEBI" id="CHEBI:15377"/>
        <dbReference type="ChEBI" id="CHEBI:15378"/>
        <dbReference type="ChEBI" id="CHEBI:58754"/>
        <dbReference type="ChEBI" id="CHEBI:58805"/>
        <dbReference type="EC" id="3.1.4.52"/>
    </reaction>
    <physiologicalReaction direction="left-to-right" evidence="1">
        <dbReference type="Rhea" id="RHEA:24903"/>
    </physiologicalReaction>
</comment>
<dbReference type="SUPFAM" id="SSF55073">
    <property type="entry name" value="Nucleotide cyclase"/>
    <property type="match status" value="1"/>
</dbReference>
<dbReference type="CDD" id="cd01948">
    <property type="entry name" value="EAL"/>
    <property type="match status" value="1"/>
</dbReference>
<dbReference type="InterPro" id="IPR043128">
    <property type="entry name" value="Rev_trsase/Diguanyl_cyclase"/>
</dbReference>
<dbReference type="GO" id="GO:0071732">
    <property type="term" value="P:cellular response to nitric oxide"/>
    <property type="evidence" value="ECO:0007669"/>
    <property type="project" value="UniProtKB-ARBA"/>
</dbReference>
<accession>A0A953M183</accession>
<dbReference type="SUPFAM" id="SSF55785">
    <property type="entry name" value="PYP-like sensor domain (PAS domain)"/>
    <property type="match status" value="1"/>
</dbReference>
<dbReference type="PROSITE" id="PS50112">
    <property type="entry name" value="PAS"/>
    <property type="match status" value="1"/>
</dbReference>
<protein>
    <submittedName>
        <fullName evidence="7">EAL domain-containing protein</fullName>
    </submittedName>
</protein>
<evidence type="ECO:0000256" key="1">
    <source>
        <dbReference type="ARBA" id="ARBA00051114"/>
    </source>
</evidence>
<evidence type="ECO:0000313" key="8">
    <source>
        <dbReference type="Proteomes" id="UP000705867"/>
    </source>
</evidence>
<dbReference type="PROSITE" id="PS50113">
    <property type="entry name" value="PAC"/>
    <property type="match status" value="1"/>
</dbReference>
<evidence type="ECO:0000259" key="4">
    <source>
        <dbReference type="PROSITE" id="PS50113"/>
    </source>
</evidence>
<dbReference type="InterPro" id="IPR000160">
    <property type="entry name" value="GGDEF_dom"/>
</dbReference>
<dbReference type="SMART" id="SM00052">
    <property type="entry name" value="EAL"/>
    <property type="match status" value="1"/>
</dbReference>
<dbReference type="InterPro" id="IPR013656">
    <property type="entry name" value="PAS_4"/>
</dbReference>
<dbReference type="Pfam" id="PF00563">
    <property type="entry name" value="EAL"/>
    <property type="match status" value="1"/>
</dbReference>
<dbReference type="InterPro" id="IPR000700">
    <property type="entry name" value="PAS-assoc_C"/>
</dbReference>
<comment type="caution">
    <text evidence="7">The sequence shown here is derived from an EMBL/GenBank/DDBJ whole genome shotgun (WGS) entry which is preliminary data.</text>
</comment>
<dbReference type="InterPro" id="IPR001633">
    <property type="entry name" value="EAL_dom"/>
</dbReference>
<dbReference type="Pfam" id="PF00990">
    <property type="entry name" value="GGDEF"/>
    <property type="match status" value="1"/>
</dbReference>
<gene>
    <name evidence="7" type="ORF">K8I29_08465</name>
</gene>
<name>A0A953M183_9BACT</name>
<proteinExistence type="predicted"/>
<organism evidence="7 8">
    <name type="scientific">Candidatus Nitrobium versatile</name>
    <dbReference type="NCBI Taxonomy" id="2884831"/>
    <lineage>
        <taxon>Bacteria</taxon>
        <taxon>Pseudomonadati</taxon>
        <taxon>Nitrospirota</taxon>
        <taxon>Nitrospiria</taxon>
        <taxon>Nitrospirales</taxon>
        <taxon>Nitrospiraceae</taxon>
        <taxon>Candidatus Nitrobium</taxon>
    </lineage>
</organism>
<dbReference type="GO" id="GO:0071111">
    <property type="term" value="F:cyclic-guanylate-specific phosphodiesterase activity"/>
    <property type="evidence" value="ECO:0007669"/>
    <property type="project" value="UniProtKB-EC"/>
</dbReference>
<reference evidence="7" key="2">
    <citation type="submission" date="2021-08" db="EMBL/GenBank/DDBJ databases">
        <authorList>
            <person name="Dalcin Martins P."/>
        </authorList>
    </citation>
    <scope>NUCLEOTIDE SEQUENCE</scope>
    <source>
        <strain evidence="7">MAG_39</strain>
    </source>
</reference>
<sequence length="652" mass="73148">MAERARAAQEEWREEKSKLVARIEELSVRLREAEEALEAIGTGAIDAIAVRGPGGPRVFSLRGVETPYRTIVESISEGAATLNREGVVLYGNTRLSMMLRVPLEKILGSSFSDFVVQGDKETFAELLHRGVRQGARGELSVITGNSSVIPAYFSLSPLRIDNQRRLCMVITDLTEIRQAQEELRTAYNEMERRVRERTADLEQLTSSLRKEIAERKRLEEEMRHMAHHDTLTGLPNRRLFRDIVTLEMAQSRRNQKKFAVVFLDLDRFKEVNDTLGHETGDELLKEVAHRLRASIRESDTVARIGGDEFNLLLADLSHAEDSADVARKIIASFREPFLLAGQELHVTSSIGISLYPDDSSEIDTLFRYADIAMYHAKEKGKNTFQFYNPAINVRSLERIQMAGQLRQAIGRGELSVHYQPQVDLRTRRIVCAEALVRWQHPERGLLAPGHFIPLAEESGFITAIDEWVLRAVGHQVRSWREAGLSAPCVTVNLSARQFQSPGLVGTIVRILEETGMPPDCLALEITESIAMSDVERTAERLGELSKRGIPISLDDFGTGCSSLRSLKRLPISKLKIDRTFVQDIALDPDDQAIITAVIAMAHSMQMRVVAGGVETEEQLSFLHETACDEVQGYYFSEPLPSEKFKEFIVAGT</sequence>
<reference evidence="7" key="1">
    <citation type="journal article" date="2021" name="bioRxiv">
        <title>Unraveling nitrogen, sulfur and carbon metabolic pathways and microbial community transcriptional responses to substrate deprivation and toxicity stresses in a bioreactor mimicking anoxic brackish coastal sediment conditions.</title>
        <authorList>
            <person name="Martins P.D."/>
            <person name="Echeveste M.J."/>
            <person name="Arshad A."/>
            <person name="Kurth J."/>
            <person name="Ouboter H."/>
            <person name="Jetten M.S.M."/>
            <person name="Welte C.U."/>
        </authorList>
    </citation>
    <scope>NUCLEOTIDE SEQUENCE</scope>
    <source>
        <strain evidence="7">MAG_39</strain>
    </source>
</reference>
<feature type="domain" description="PAS" evidence="3">
    <location>
        <begin position="64"/>
        <end position="134"/>
    </location>
</feature>
<dbReference type="SUPFAM" id="SSF141868">
    <property type="entry name" value="EAL domain-like"/>
    <property type="match status" value="1"/>
</dbReference>
<evidence type="ECO:0000256" key="2">
    <source>
        <dbReference type="SAM" id="Coils"/>
    </source>
</evidence>
<dbReference type="PANTHER" id="PTHR44757">
    <property type="entry name" value="DIGUANYLATE CYCLASE DGCP"/>
    <property type="match status" value="1"/>
</dbReference>
<feature type="domain" description="EAL" evidence="5">
    <location>
        <begin position="398"/>
        <end position="652"/>
    </location>
</feature>
<dbReference type="PROSITE" id="PS50887">
    <property type="entry name" value="GGDEF"/>
    <property type="match status" value="1"/>
</dbReference>
<dbReference type="Gene3D" id="3.30.450.20">
    <property type="entry name" value="PAS domain"/>
    <property type="match status" value="1"/>
</dbReference>
<evidence type="ECO:0000259" key="6">
    <source>
        <dbReference type="PROSITE" id="PS50887"/>
    </source>
</evidence>
<dbReference type="InterPro" id="IPR052155">
    <property type="entry name" value="Biofilm_reg_signaling"/>
</dbReference>
<dbReference type="Gene3D" id="3.20.20.450">
    <property type="entry name" value="EAL domain"/>
    <property type="match status" value="1"/>
</dbReference>
<evidence type="ECO:0000313" key="7">
    <source>
        <dbReference type="EMBL" id="MBZ0156225.1"/>
    </source>
</evidence>
<dbReference type="InterPro" id="IPR035965">
    <property type="entry name" value="PAS-like_dom_sf"/>
</dbReference>
<evidence type="ECO:0000259" key="3">
    <source>
        <dbReference type="PROSITE" id="PS50112"/>
    </source>
</evidence>
<dbReference type="InterPro" id="IPR000014">
    <property type="entry name" value="PAS"/>
</dbReference>
<dbReference type="Proteomes" id="UP000705867">
    <property type="component" value="Unassembled WGS sequence"/>
</dbReference>
<dbReference type="FunFam" id="3.30.70.270:FF:000001">
    <property type="entry name" value="Diguanylate cyclase domain protein"/>
    <property type="match status" value="1"/>
</dbReference>
<dbReference type="InterPro" id="IPR035919">
    <property type="entry name" value="EAL_sf"/>
</dbReference>
<dbReference type="Pfam" id="PF08448">
    <property type="entry name" value="PAS_4"/>
    <property type="match status" value="1"/>
</dbReference>
<dbReference type="CDD" id="cd00130">
    <property type="entry name" value="PAS"/>
    <property type="match status" value="1"/>
</dbReference>
<dbReference type="NCBIfam" id="TIGR00254">
    <property type="entry name" value="GGDEF"/>
    <property type="match status" value="1"/>
</dbReference>
<dbReference type="SMART" id="SM00267">
    <property type="entry name" value="GGDEF"/>
    <property type="match status" value="1"/>
</dbReference>
<keyword evidence="2" id="KW-0175">Coiled coil</keyword>
<dbReference type="CDD" id="cd01949">
    <property type="entry name" value="GGDEF"/>
    <property type="match status" value="1"/>
</dbReference>
<dbReference type="SMART" id="SM00091">
    <property type="entry name" value="PAS"/>
    <property type="match status" value="1"/>
</dbReference>
<dbReference type="EMBL" id="JAIOIV010000072">
    <property type="protein sequence ID" value="MBZ0156225.1"/>
    <property type="molecule type" value="Genomic_DNA"/>
</dbReference>
<dbReference type="PROSITE" id="PS50883">
    <property type="entry name" value="EAL"/>
    <property type="match status" value="1"/>
</dbReference>